<name>K3YF99_SETIT</name>
<dbReference type="HOGENOM" id="CLU_3369369_0_0_1"/>
<keyword evidence="2" id="KW-1185">Reference proteome</keyword>
<reference evidence="2" key="1">
    <citation type="journal article" date="2012" name="Nat. Biotechnol.">
        <title>Reference genome sequence of the model plant Setaria.</title>
        <authorList>
            <person name="Bennetzen J.L."/>
            <person name="Schmutz J."/>
            <person name="Wang H."/>
            <person name="Percifield R."/>
            <person name="Hawkins J."/>
            <person name="Pontaroli A.C."/>
            <person name="Estep M."/>
            <person name="Feng L."/>
            <person name="Vaughn J.N."/>
            <person name="Grimwood J."/>
            <person name="Jenkins J."/>
            <person name="Barry K."/>
            <person name="Lindquist E."/>
            <person name="Hellsten U."/>
            <person name="Deshpande S."/>
            <person name="Wang X."/>
            <person name="Wu X."/>
            <person name="Mitros T."/>
            <person name="Triplett J."/>
            <person name="Yang X."/>
            <person name="Ye C.Y."/>
            <person name="Mauro-Herrera M."/>
            <person name="Wang L."/>
            <person name="Li P."/>
            <person name="Sharma M."/>
            <person name="Sharma R."/>
            <person name="Ronald P.C."/>
            <person name="Panaud O."/>
            <person name="Kellogg E.A."/>
            <person name="Brutnell T.P."/>
            <person name="Doust A.N."/>
            <person name="Tuskan G.A."/>
            <person name="Rokhsar D."/>
            <person name="Devos K.M."/>
        </authorList>
    </citation>
    <scope>NUCLEOTIDE SEQUENCE [LARGE SCALE GENOMIC DNA]</scope>
    <source>
        <strain evidence="2">cv. Yugu1</strain>
    </source>
</reference>
<organism evidence="1 2">
    <name type="scientific">Setaria italica</name>
    <name type="common">Foxtail millet</name>
    <name type="synonym">Panicum italicum</name>
    <dbReference type="NCBI Taxonomy" id="4555"/>
    <lineage>
        <taxon>Eukaryota</taxon>
        <taxon>Viridiplantae</taxon>
        <taxon>Streptophyta</taxon>
        <taxon>Embryophyta</taxon>
        <taxon>Tracheophyta</taxon>
        <taxon>Spermatophyta</taxon>
        <taxon>Magnoliopsida</taxon>
        <taxon>Liliopsida</taxon>
        <taxon>Poales</taxon>
        <taxon>Poaceae</taxon>
        <taxon>PACMAD clade</taxon>
        <taxon>Panicoideae</taxon>
        <taxon>Panicodae</taxon>
        <taxon>Paniceae</taxon>
        <taxon>Cenchrinae</taxon>
        <taxon>Setaria</taxon>
    </lineage>
</organism>
<dbReference type="InParanoid" id="K3YF99"/>
<accession>K3YF99</accession>
<protein>
    <submittedName>
        <fullName evidence="1">Uncharacterized protein</fullName>
    </submittedName>
</protein>
<dbReference type="AlphaFoldDB" id="K3YF99"/>
<dbReference type="Gramene" id="KQK96709">
    <property type="protein sequence ID" value="KQK96709"/>
    <property type="gene ID" value="SETIT_012917mg"/>
</dbReference>
<sequence>MFCLKCTRDCSRKNKHIHDALKENKMHVSFVTGMI</sequence>
<reference evidence="1" key="2">
    <citation type="submission" date="2018-08" db="UniProtKB">
        <authorList>
            <consortium name="EnsemblPlants"/>
        </authorList>
    </citation>
    <scope>IDENTIFICATION</scope>
    <source>
        <strain evidence="1">Yugu1</strain>
    </source>
</reference>
<evidence type="ECO:0000313" key="2">
    <source>
        <dbReference type="Proteomes" id="UP000004995"/>
    </source>
</evidence>
<dbReference type="Proteomes" id="UP000004995">
    <property type="component" value="Unassembled WGS sequence"/>
</dbReference>
<dbReference type="EnsemblPlants" id="KQK96709">
    <property type="protein sequence ID" value="KQK96709"/>
    <property type="gene ID" value="SETIT_012917mg"/>
</dbReference>
<proteinExistence type="predicted"/>
<dbReference type="EMBL" id="AGNK02004235">
    <property type="status" value="NOT_ANNOTATED_CDS"/>
    <property type="molecule type" value="Genomic_DNA"/>
</dbReference>
<evidence type="ECO:0000313" key="1">
    <source>
        <dbReference type="EnsemblPlants" id="KQK96709"/>
    </source>
</evidence>